<accession>A0A7J6HXS1</accession>
<organism evidence="2 3">
    <name type="scientific">Cannabis sativa</name>
    <name type="common">Hemp</name>
    <name type="synonym">Marijuana</name>
    <dbReference type="NCBI Taxonomy" id="3483"/>
    <lineage>
        <taxon>Eukaryota</taxon>
        <taxon>Viridiplantae</taxon>
        <taxon>Streptophyta</taxon>
        <taxon>Embryophyta</taxon>
        <taxon>Tracheophyta</taxon>
        <taxon>Spermatophyta</taxon>
        <taxon>Magnoliopsida</taxon>
        <taxon>eudicotyledons</taxon>
        <taxon>Gunneridae</taxon>
        <taxon>Pentapetalae</taxon>
        <taxon>rosids</taxon>
        <taxon>fabids</taxon>
        <taxon>Rosales</taxon>
        <taxon>Cannabaceae</taxon>
        <taxon>Cannabis</taxon>
    </lineage>
</organism>
<proteinExistence type="predicted"/>
<protein>
    <submittedName>
        <fullName evidence="2">Uncharacterized protein</fullName>
    </submittedName>
</protein>
<gene>
    <name evidence="2" type="ORF">G4B88_021271</name>
</gene>
<comment type="caution">
    <text evidence="2">The sequence shown here is derived from an EMBL/GenBank/DDBJ whole genome shotgun (WGS) entry which is preliminary data.</text>
</comment>
<dbReference type="AlphaFoldDB" id="A0A7J6HXS1"/>
<keyword evidence="3" id="KW-1185">Reference proteome</keyword>
<feature type="compositionally biased region" description="Polar residues" evidence="1">
    <location>
        <begin position="72"/>
        <end position="83"/>
    </location>
</feature>
<evidence type="ECO:0000313" key="2">
    <source>
        <dbReference type="EMBL" id="KAF4400057.1"/>
    </source>
</evidence>
<dbReference type="EMBL" id="JAATIQ010000020">
    <property type="protein sequence ID" value="KAF4400057.1"/>
    <property type="molecule type" value="Genomic_DNA"/>
</dbReference>
<name>A0A7J6HXS1_CANSA</name>
<evidence type="ECO:0000256" key="1">
    <source>
        <dbReference type="SAM" id="MobiDB-lite"/>
    </source>
</evidence>
<sequence>MTEALTKPNCLHTLVIRLQSNFAFIRKNTSRSCTKTRLQRAFFARDSPIPDNSKRGASWGVGGNDKNKAEKGSSSNGTENPNKAQELCRRRRLEKSWPTLLHFRPVNLVCGIRSMASVTAGITVRNSL</sequence>
<reference evidence="2 3" key="1">
    <citation type="journal article" date="2020" name="bioRxiv">
        <title>Sequence and annotation of 42 cannabis genomes reveals extensive copy number variation in cannabinoid synthesis and pathogen resistance genes.</title>
        <authorList>
            <person name="Mckernan K.J."/>
            <person name="Helbert Y."/>
            <person name="Kane L.T."/>
            <person name="Ebling H."/>
            <person name="Zhang L."/>
            <person name="Liu B."/>
            <person name="Eaton Z."/>
            <person name="Mclaughlin S."/>
            <person name="Kingan S."/>
            <person name="Baybayan P."/>
            <person name="Concepcion G."/>
            <person name="Jordan M."/>
            <person name="Riva A."/>
            <person name="Barbazuk W."/>
            <person name="Harkins T."/>
        </authorList>
    </citation>
    <scope>NUCLEOTIDE SEQUENCE [LARGE SCALE GENOMIC DNA]</scope>
    <source>
        <strain evidence="3">cv. Jamaican Lion 4</strain>
        <tissue evidence="2">Leaf</tissue>
    </source>
</reference>
<dbReference type="Proteomes" id="UP000583929">
    <property type="component" value="Unassembled WGS sequence"/>
</dbReference>
<evidence type="ECO:0000313" key="3">
    <source>
        <dbReference type="Proteomes" id="UP000583929"/>
    </source>
</evidence>
<feature type="region of interest" description="Disordered" evidence="1">
    <location>
        <begin position="44"/>
        <end position="87"/>
    </location>
</feature>